<sequence length="573" mass="59862">MMQSGAFVPASTRNGQAEEGGRGHSPPRTWVAQPPPFGVSADRFNREGHGGSPEYHAAYRDVVQPPRWTAKGWVGMDDYVKPRRGTAPSVYGTSSLVPPTAPPRHASGLAPLAPPVPNEVRLQELLGLQRRKLHTEPGPGAYESHTTTQRRRFRRQHDPTLDGPLFLEHVADGTSTRVKEIAALIRSQGDSGLGPGEYDGLLNKDRVMRSAPAVRVGTADREGRSQHAKSLSISRSIQHGIDWHVPVIVTPAPTAGAGAGAMAAGGSAPAGEVDAAATAAPRAEQPSALARNHSVSGSVGGGGGGSRDTSPSGRPTAAEQYLGAPPAPPSQVSRAVRRQQERRPGDWDWNRLNKNYRTTWTTLHGGAYTHGEHPVSKPPYAGGPGGGGAAGGGGSGPLGGMGGSHSSPAMEPHAVAQGIYPIAEESSGALEANSSMGSMQQQYHAQQQQQYQQHQYHYQQQQQQQQYHVPPGDGGGGAGGPSGQPADGYPEQGAAGGGWEAGDGYGGGMSLPGGLPPVGMSGPASMSLKQPGQKIKSLISEEDLRRRRAAIALAQQAQQANNRVTDWQSKFAG</sequence>
<dbReference type="AlphaFoldDB" id="A0A2K3D9Z2"/>
<feature type="compositionally biased region" description="Low complexity" evidence="1">
    <location>
        <begin position="275"/>
        <end position="288"/>
    </location>
</feature>
<dbReference type="InParanoid" id="A0A2K3D9Z2"/>
<proteinExistence type="predicted"/>
<dbReference type="OrthoDB" id="539501at2759"/>
<dbReference type="Proteomes" id="UP000006906">
    <property type="component" value="Chromosome 10"/>
</dbReference>
<name>A0A2K3D9Z2_CHLRE</name>
<feature type="region of interest" description="Disordered" evidence="1">
    <location>
        <begin position="134"/>
        <end position="166"/>
    </location>
</feature>
<dbReference type="RefSeq" id="XP_042920069.1">
    <property type="nucleotide sequence ID" value="XM_043066672.1"/>
</dbReference>
<evidence type="ECO:0000313" key="2">
    <source>
        <dbReference type="EMBL" id="PNW77350.1"/>
    </source>
</evidence>
<feature type="compositionally biased region" description="Basic and acidic residues" evidence="1">
    <location>
        <begin position="338"/>
        <end position="351"/>
    </location>
</feature>
<gene>
    <name evidence="2" type="ORF">CHLRE_10g432770v5</name>
</gene>
<reference evidence="2 3" key="1">
    <citation type="journal article" date="2007" name="Science">
        <title>The Chlamydomonas genome reveals the evolution of key animal and plant functions.</title>
        <authorList>
            <person name="Merchant S.S."/>
            <person name="Prochnik S.E."/>
            <person name="Vallon O."/>
            <person name="Harris E.H."/>
            <person name="Karpowicz S.J."/>
            <person name="Witman G.B."/>
            <person name="Terry A."/>
            <person name="Salamov A."/>
            <person name="Fritz-Laylin L.K."/>
            <person name="Marechal-Drouard L."/>
            <person name="Marshall W.F."/>
            <person name="Qu L.H."/>
            <person name="Nelson D.R."/>
            <person name="Sanderfoot A.A."/>
            <person name="Spalding M.H."/>
            <person name="Kapitonov V.V."/>
            <person name="Ren Q."/>
            <person name="Ferris P."/>
            <person name="Lindquist E."/>
            <person name="Shapiro H."/>
            <person name="Lucas S.M."/>
            <person name="Grimwood J."/>
            <person name="Schmutz J."/>
            <person name="Cardol P."/>
            <person name="Cerutti H."/>
            <person name="Chanfreau G."/>
            <person name="Chen C.L."/>
            <person name="Cognat V."/>
            <person name="Croft M.T."/>
            <person name="Dent R."/>
            <person name="Dutcher S."/>
            <person name="Fernandez E."/>
            <person name="Fukuzawa H."/>
            <person name="Gonzalez-Ballester D."/>
            <person name="Gonzalez-Halphen D."/>
            <person name="Hallmann A."/>
            <person name="Hanikenne M."/>
            <person name="Hippler M."/>
            <person name="Inwood W."/>
            <person name="Jabbari K."/>
            <person name="Kalanon M."/>
            <person name="Kuras R."/>
            <person name="Lefebvre P.A."/>
            <person name="Lemaire S.D."/>
            <person name="Lobanov A.V."/>
            <person name="Lohr M."/>
            <person name="Manuell A."/>
            <person name="Meier I."/>
            <person name="Mets L."/>
            <person name="Mittag M."/>
            <person name="Mittelmeier T."/>
            <person name="Moroney J.V."/>
            <person name="Moseley J."/>
            <person name="Napoli C."/>
            <person name="Nedelcu A.M."/>
            <person name="Niyogi K."/>
            <person name="Novoselov S.V."/>
            <person name="Paulsen I.T."/>
            <person name="Pazour G."/>
            <person name="Purton S."/>
            <person name="Ral J.P."/>
            <person name="Riano-Pachon D.M."/>
            <person name="Riekhof W."/>
            <person name="Rymarquis L."/>
            <person name="Schroda M."/>
            <person name="Stern D."/>
            <person name="Umen J."/>
            <person name="Willows R."/>
            <person name="Wilson N."/>
            <person name="Zimmer S.L."/>
            <person name="Allmer J."/>
            <person name="Balk J."/>
            <person name="Bisova K."/>
            <person name="Chen C.J."/>
            <person name="Elias M."/>
            <person name="Gendler K."/>
            <person name="Hauser C."/>
            <person name="Lamb M.R."/>
            <person name="Ledford H."/>
            <person name="Long J.C."/>
            <person name="Minagawa J."/>
            <person name="Page M.D."/>
            <person name="Pan J."/>
            <person name="Pootakham W."/>
            <person name="Roje S."/>
            <person name="Rose A."/>
            <person name="Stahlberg E."/>
            <person name="Terauchi A.M."/>
            <person name="Yang P."/>
            <person name="Ball S."/>
            <person name="Bowler C."/>
            <person name="Dieckmann C.L."/>
            <person name="Gladyshev V.N."/>
            <person name="Green P."/>
            <person name="Jorgensen R."/>
            <person name="Mayfield S."/>
            <person name="Mueller-Roeber B."/>
            <person name="Rajamani S."/>
            <person name="Sayre R.T."/>
            <person name="Brokstein P."/>
            <person name="Dubchak I."/>
            <person name="Goodstein D."/>
            <person name="Hornick L."/>
            <person name="Huang Y.W."/>
            <person name="Jhaveri J."/>
            <person name="Luo Y."/>
            <person name="Martinez D."/>
            <person name="Ngau W.C."/>
            <person name="Otillar B."/>
            <person name="Poliakov A."/>
            <person name="Porter A."/>
            <person name="Szajkowski L."/>
            <person name="Werner G."/>
            <person name="Zhou K."/>
            <person name="Grigoriev I.V."/>
            <person name="Rokhsar D.S."/>
            <person name="Grossman A.R."/>
        </authorList>
    </citation>
    <scope>NUCLEOTIDE SEQUENCE [LARGE SCALE GENOMIC DNA]</scope>
    <source>
        <strain evidence="3">CC-503</strain>
    </source>
</reference>
<feature type="region of interest" description="Disordered" evidence="1">
    <location>
        <begin position="275"/>
        <end position="351"/>
    </location>
</feature>
<organism evidence="2 3">
    <name type="scientific">Chlamydomonas reinhardtii</name>
    <name type="common">Chlamydomonas smithii</name>
    <dbReference type="NCBI Taxonomy" id="3055"/>
    <lineage>
        <taxon>Eukaryota</taxon>
        <taxon>Viridiplantae</taxon>
        <taxon>Chlorophyta</taxon>
        <taxon>core chlorophytes</taxon>
        <taxon>Chlorophyceae</taxon>
        <taxon>CS clade</taxon>
        <taxon>Chlamydomonadales</taxon>
        <taxon>Chlamydomonadaceae</taxon>
        <taxon>Chlamydomonas</taxon>
    </lineage>
</organism>
<feature type="region of interest" description="Disordered" evidence="1">
    <location>
        <begin position="1"/>
        <end position="40"/>
    </location>
</feature>
<dbReference type="KEGG" id="cre:CHLRE_10g432770v5"/>
<feature type="compositionally biased region" description="Gly residues" evidence="1">
    <location>
        <begin position="494"/>
        <end position="511"/>
    </location>
</feature>
<dbReference type="PaxDb" id="3055-EDP06443"/>
<feature type="region of interest" description="Disordered" evidence="1">
    <location>
        <begin position="369"/>
        <end position="411"/>
    </location>
</feature>
<accession>A0A2K3D9Z2</accession>
<dbReference type="GeneID" id="5728045"/>
<evidence type="ECO:0000256" key="1">
    <source>
        <dbReference type="SAM" id="MobiDB-lite"/>
    </source>
</evidence>
<dbReference type="ExpressionAtlas" id="A0A2K3D9Z2">
    <property type="expression patterns" value="baseline and differential"/>
</dbReference>
<evidence type="ECO:0000313" key="3">
    <source>
        <dbReference type="Proteomes" id="UP000006906"/>
    </source>
</evidence>
<feature type="compositionally biased region" description="Gly residues" evidence="1">
    <location>
        <begin position="382"/>
        <end position="403"/>
    </location>
</feature>
<dbReference type="Gramene" id="PNW77350">
    <property type="protein sequence ID" value="PNW77350"/>
    <property type="gene ID" value="CHLRE_10g432770v5"/>
</dbReference>
<dbReference type="EMBL" id="CM008971">
    <property type="protein sequence ID" value="PNW77350.1"/>
    <property type="molecule type" value="Genomic_DNA"/>
</dbReference>
<feature type="compositionally biased region" description="Gly residues" evidence="1">
    <location>
        <begin position="472"/>
        <end position="482"/>
    </location>
</feature>
<feature type="region of interest" description="Disordered" evidence="1">
    <location>
        <begin position="429"/>
        <end position="534"/>
    </location>
</feature>
<keyword evidence="3" id="KW-1185">Reference proteome</keyword>
<protein>
    <submittedName>
        <fullName evidence="2">Uncharacterized protein</fullName>
    </submittedName>
</protein>
<feature type="compositionally biased region" description="Low complexity" evidence="1">
    <location>
        <begin position="440"/>
        <end position="471"/>
    </location>
</feature>